<dbReference type="EMBL" id="MN739048">
    <property type="protein sequence ID" value="QHS85799.1"/>
    <property type="molecule type" value="Genomic_DNA"/>
</dbReference>
<accession>A0A6C0B2Q3</accession>
<sequence>MDPKKSFKAFRDELRSAFPSVEFAHYKDTDPVQFEELITPIVLKIMQKDKAIFEQEFTVFGVNLSPLFPQKPDMFWKNIQKCGIAAFLSGDIKGKINKVAESMKEVWGGSGHSTDDIDKLLGTEESRSKVSEILEFVMTTRLAKVVMSLVESIDIADLGIDFENPEEVLKSFQAEEASPVLEKMMKKIKTTLEDKVRRGEFTKEMIAADIETIKLKVQTAFGDMFNDMLGGRKATVAPKVILGNSPEARRARMIARLRRKLEERKDTE</sequence>
<evidence type="ECO:0000313" key="1">
    <source>
        <dbReference type="EMBL" id="QHS85799.1"/>
    </source>
</evidence>
<proteinExistence type="predicted"/>
<dbReference type="AlphaFoldDB" id="A0A6C0B2Q3"/>
<reference evidence="1" key="1">
    <citation type="journal article" date="2020" name="Nature">
        <title>Giant virus diversity and host interactions through global metagenomics.</title>
        <authorList>
            <person name="Schulz F."/>
            <person name="Roux S."/>
            <person name="Paez-Espino D."/>
            <person name="Jungbluth S."/>
            <person name="Walsh D.A."/>
            <person name="Denef V.J."/>
            <person name="McMahon K.D."/>
            <person name="Konstantinidis K.T."/>
            <person name="Eloe-Fadrosh E.A."/>
            <person name="Kyrpides N.C."/>
            <person name="Woyke T."/>
        </authorList>
    </citation>
    <scope>NUCLEOTIDE SEQUENCE</scope>
    <source>
        <strain evidence="1">GVMAG-M-3300009185-36</strain>
    </source>
</reference>
<protein>
    <submittedName>
        <fullName evidence="1">Uncharacterized protein</fullName>
    </submittedName>
</protein>
<name>A0A6C0B2Q3_9ZZZZ</name>
<organism evidence="1">
    <name type="scientific">viral metagenome</name>
    <dbReference type="NCBI Taxonomy" id="1070528"/>
    <lineage>
        <taxon>unclassified sequences</taxon>
        <taxon>metagenomes</taxon>
        <taxon>organismal metagenomes</taxon>
    </lineage>
</organism>